<evidence type="ECO:0000256" key="1">
    <source>
        <dbReference type="SAM" id="MobiDB-lite"/>
    </source>
</evidence>
<feature type="compositionally biased region" description="Basic and acidic residues" evidence="1">
    <location>
        <begin position="88"/>
        <end position="102"/>
    </location>
</feature>
<sequence>VYTLIYSVTPFAPNIIHYTHTHPESLSSFPHKVFITAMSSQDEPCSALAVFRMHVPFNGDAAYTEDPLLTSADKTPRTRCADTPWQKTSEDEKHPKSRGEKHTQKKTLLCSHNRRDT</sequence>
<keyword evidence="2" id="KW-0436">Ligase</keyword>
<comment type="caution">
    <text evidence="2">The sequence shown here is derived from an EMBL/GenBank/DDBJ whole genome shotgun (WGS) entry which is preliminary data.</text>
</comment>
<dbReference type="GO" id="GO:0016874">
    <property type="term" value="F:ligase activity"/>
    <property type="evidence" value="ECO:0007669"/>
    <property type="project" value="UniProtKB-KW"/>
</dbReference>
<feature type="region of interest" description="Disordered" evidence="1">
    <location>
        <begin position="67"/>
        <end position="117"/>
    </location>
</feature>
<evidence type="ECO:0000313" key="2">
    <source>
        <dbReference type="EMBL" id="KAF5896282.1"/>
    </source>
</evidence>
<reference evidence="2" key="1">
    <citation type="submission" date="2020-07" db="EMBL/GenBank/DDBJ databases">
        <title>Clarias magur genome sequencing, assembly and annotation.</title>
        <authorList>
            <person name="Kushwaha B."/>
            <person name="Kumar R."/>
            <person name="Das P."/>
            <person name="Joshi C.G."/>
            <person name="Kumar D."/>
            <person name="Nagpure N.S."/>
            <person name="Pandey M."/>
            <person name="Agarwal S."/>
            <person name="Srivastava S."/>
            <person name="Singh M."/>
            <person name="Sahoo L."/>
            <person name="Jayasankar P."/>
            <person name="Meher P.K."/>
            <person name="Koringa P.G."/>
            <person name="Iquebal M.A."/>
            <person name="Das S.P."/>
            <person name="Bit A."/>
            <person name="Patnaik S."/>
            <person name="Patel N."/>
            <person name="Shah T.M."/>
            <person name="Hinsu A."/>
            <person name="Jena J.K."/>
        </authorList>
    </citation>
    <scope>NUCLEOTIDE SEQUENCE</scope>
    <source>
        <strain evidence="2">CIFAMagur01</strain>
        <tissue evidence="2">Testis</tissue>
    </source>
</reference>
<proteinExistence type="predicted"/>
<feature type="non-terminal residue" evidence="2">
    <location>
        <position position="117"/>
    </location>
</feature>
<dbReference type="EMBL" id="QNUK01000282">
    <property type="protein sequence ID" value="KAF5896282.1"/>
    <property type="molecule type" value="Genomic_DNA"/>
</dbReference>
<gene>
    <name evidence="2" type="primary">asnA</name>
    <name evidence="2" type="ORF">DAT39_013984</name>
</gene>
<organism evidence="2 3">
    <name type="scientific">Clarias magur</name>
    <name type="common">Asian catfish</name>
    <name type="synonym">Macropteronotus magur</name>
    <dbReference type="NCBI Taxonomy" id="1594786"/>
    <lineage>
        <taxon>Eukaryota</taxon>
        <taxon>Metazoa</taxon>
        <taxon>Chordata</taxon>
        <taxon>Craniata</taxon>
        <taxon>Vertebrata</taxon>
        <taxon>Euteleostomi</taxon>
        <taxon>Actinopterygii</taxon>
        <taxon>Neopterygii</taxon>
        <taxon>Teleostei</taxon>
        <taxon>Ostariophysi</taxon>
        <taxon>Siluriformes</taxon>
        <taxon>Clariidae</taxon>
        <taxon>Clarias</taxon>
    </lineage>
</organism>
<feature type="non-terminal residue" evidence="2">
    <location>
        <position position="1"/>
    </location>
</feature>
<dbReference type="AlphaFoldDB" id="A0A8J4WYF9"/>
<keyword evidence="3" id="KW-1185">Reference proteome</keyword>
<evidence type="ECO:0000313" key="3">
    <source>
        <dbReference type="Proteomes" id="UP000727407"/>
    </source>
</evidence>
<accession>A0A8J4WYF9</accession>
<protein>
    <submittedName>
        <fullName evidence="2">Aspartate--ammonia ligase</fullName>
    </submittedName>
</protein>
<dbReference type="Proteomes" id="UP000727407">
    <property type="component" value="Unassembled WGS sequence"/>
</dbReference>
<name>A0A8J4WYF9_CLAMG</name>